<evidence type="ECO:0000259" key="5">
    <source>
        <dbReference type="PROSITE" id="PS51766"/>
    </source>
</evidence>
<dbReference type="InterPro" id="IPR000801">
    <property type="entry name" value="Esterase-like"/>
</dbReference>
<dbReference type="GO" id="GO:0000272">
    <property type="term" value="P:polysaccharide catabolic process"/>
    <property type="evidence" value="ECO:0007669"/>
    <property type="project" value="InterPro"/>
</dbReference>
<dbReference type="Proteomes" id="UP000239720">
    <property type="component" value="Unassembled WGS sequence"/>
</dbReference>
<dbReference type="RefSeq" id="WP_105367538.1">
    <property type="nucleotide sequence ID" value="NZ_NEMB01000003.1"/>
</dbReference>
<organism evidence="6 7">
    <name type="scientific">Acetivibrio saccincola</name>
    <dbReference type="NCBI Taxonomy" id="1677857"/>
    <lineage>
        <taxon>Bacteria</taxon>
        <taxon>Bacillati</taxon>
        <taxon>Bacillota</taxon>
        <taxon>Clostridia</taxon>
        <taxon>Eubacteriales</taxon>
        <taxon>Oscillospiraceae</taxon>
        <taxon>Acetivibrio</taxon>
    </lineage>
</organism>
<dbReference type="InterPro" id="IPR008979">
    <property type="entry name" value="Galactose-bd-like_sf"/>
</dbReference>
<dbReference type="PANTHER" id="PTHR48098">
    <property type="entry name" value="ENTEROCHELIN ESTERASE-RELATED"/>
    <property type="match status" value="1"/>
</dbReference>
<dbReference type="Gene3D" id="1.10.1330.10">
    <property type="entry name" value="Dockerin domain"/>
    <property type="match status" value="1"/>
</dbReference>
<dbReference type="InterPro" id="IPR002105">
    <property type="entry name" value="Dockerin_1_rpt"/>
</dbReference>
<dbReference type="CDD" id="cd14256">
    <property type="entry name" value="Dockerin_I"/>
    <property type="match status" value="1"/>
</dbReference>
<evidence type="ECO:0008006" key="8">
    <source>
        <dbReference type="Google" id="ProtNLM"/>
    </source>
</evidence>
<dbReference type="CDD" id="cd04084">
    <property type="entry name" value="CBM6_xylanase-like"/>
    <property type="match status" value="1"/>
</dbReference>
<dbReference type="InterPro" id="IPR006584">
    <property type="entry name" value="Cellulose-bd_IV"/>
</dbReference>
<dbReference type="InterPro" id="IPR050583">
    <property type="entry name" value="Mycobacterial_A85_antigen"/>
</dbReference>
<feature type="domain" description="CBM6" evidence="4">
    <location>
        <begin position="304"/>
        <end position="424"/>
    </location>
</feature>
<dbReference type="SUPFAM" id="SSF49785">
    <property type="entry name" value="Galactose-binding domain-like"/>
    <property type="match status" value="1"/>
</dbReference>
<proteinExistence type="predicted"/>
<gene>
    <name evidence="6" type="ORF">B9R14_02430</name>
</gene>
<dbReference type="PROSITE" id="PS51175">
    <property type="entry name" value="CBM6"/>
    <property type="match status" value="1"/>
</dbReference>
<dbReference type="Pfam" id="PF03422">
    <property type="entry name" value="CBM_6"/>
    <property type="match status" value="1"/>
</dbReference>
<name>A0A2S8R7G0_9FIRM</name>
<dbReference type="InterPro" id="IPR016134">
    <property type="entry name" value="Dockerin_dom"/>
</dbReference>
<evidence type="ECO:0000256" key="3">
    <source>
        <dbReference type="SAM" id="SignalP"/>
    </source>
</evidence>
<dbReference type="InterPro" id="IPR005084">
    <property type="entry name" value="CBM6"/>
</dbReference>
<dbReference type="InterPro" id="IPR036439">
    <property type="entry name" value="Dockerin_dom_sf"/>
</dbReference>
<comment type="caution">
    <text evidence="6">The sequence shown here is derived from an EMBL/GenBank/DDBJ whole genome shotgun (WGS) entry which is preliminary data.</text>
</comment>
<dbReference type="EMBL" id="NEMB01000003">
    <property type="protein sequence ID" value="PQQ65738.1"/>
    <property type="molecule type" value="Genomic_DNA"/>
</dbReference>
<evidence type="ECO:0000259" key="4">
    <source>
        <dbReference type="PROSITE" id="PS51175"/>
    </source>
</evidence>
<dbReference type="AlphaFoldDB" id="A0A2S8R7G0"/>
<dbReference type="SUPFAM" id="SSF63446">
    <property type="entry name" value="Type I dockerin domain"/>
    <property type="match status" value="1"/>
</dbReference>
<dbReference type="Pfam" id="PF00756">
    <property type="entry name" value="Esterase"/>
    <property type="match status" value="1"/>
</dbReference>
<dbReference type="SUPFAM" id="SSF53474">
    <property type="entry name" value="alpha/beta-Hydrolases"/>
    <property type="match status" value="1"/>
</dbReference>
<feature type="domain" description="Dockerin" evidence="5">
    <location>
        <begin position="433"/>
        <end position="501"/>
    </location>
</feature>
<dbReference type="Gene3D" id="3.40.50.1820">
    <property type="entry name" value="alpha/beta hydrolase"/>
    <property type="match status" value="1"/>
</dbReference>
<dbReference type="PROSITE" id="PS51766">
    <property type="entry name" value="DOCKERIN"/>
    <property type="match status" value="1"/>
</dbReference>
<sequence length="539" mass="58486">MKKSILSIFLCILLVASFLNTFTFISTAALQPTMPPAGYDRVNNNIPHGQVSYINYFSKATNSQRRARIYLPPGYSPDKKYSVMYLLHGIGGNEDEWYQNGVPHVILDNLIAAGEIDPFILVLPYGNASAPGVDGWENFTKDLLESLIPYIESNYSVYTDAKHRAIAGLSQGGAQAVNIGLPNADKFHYVGGFSSSPIMKQNNQLFPDGGTKVRENIKLLFLSCGTADNLIFSNNRLVDYCKKNNIPHVEWLLHNYGHDWTVWKPSLWNFARMACAAGFTEPGGGGPTTPPTPTLPPTPRSAFSRIEAEDYNAINSSSMRVIDTPGGGGGIGYIESGDSVLYSKIDFGSGAKSFKAMVASALDINIDLRLNSPSGTRIGTLSAPSTGDWDTYQLLSCDISNVTGENDLYLVFSGPVNVDWFEFSGGTVPTNPPTGNLGDINRDGTINTSDYTLLSRHILEITTLTGEAFRNADINGDGIINSNDATLLQRYILEIIDRFPGQGYGPGPSPDPTPSNSPVNARILHPVDSVEDYGPFQVG</sequence>
<dbReference type="PROSITE" id="PS00018">
    <property type="entry name" value="EF_HAND_1"/>
    <property type="match status" value="1"/>
</dbReference>
<feature type="chain" id="PRO_5015740837" description="Enterochelin esterase" evidence="3">
    <location>
        <begin position="29"/>
        <end position="539"/>
    </location>
</feature>
<dbReference type="GO" id="GO:0004553">
    <property type="term" value="F:hydrolase activity, hydrolyzing O-glycosyl compounds"/>
    <property type="evidence" value="ECO:0007669"/>
    <property type="project" value="InterPro"/>
</dbReference>
<evidence type="ECO:0000256" key="2">
    <source>
        <dbReference type="SAM" id="MobiDB-lite"/>
    </source>
</evidence>
<dbReference type="PROSITE" id="PS00448">
    <property type="entry name" value="CLOS_CELLULOSOME_RPT"/>
    <property type="match status" value="1"/>
</dbReference>
<dbReference type="PANTHER" id="PTHR48098:SF1">
    <property type="entry name" value="DIACYLGLYCEROL ACYLTRANSFERASE_MYCOLYLTRANSFERASE AG85A"/>
    <property type="match status" value="1"/>
</dbReference>
<dbReference type="InterPro" id="IPR029058">
    <property type="entry name" value="AB_hydrolase_fold"/>
</dbReference>
<dbReference type="SMART" id="SM00606">
    <property type="entry name" value="CBD_IV"/>
    <property type="match status" value="1"/>
</dbReference>
<protein>
    <recommendedName>
        <fullName evidence="8">Enterochelin esterase</fullName>
    </recommendedName>
</protein>
<dbReference type="OrthoDB" id="9777383at2"/>
<accession>A0A2S8R7G0</accession>
<dbReference type="InterPro" id="IPR018247">
    <property type="entry name" value="EF_Hand_1_Ca_BS"/>
</dbReference>
<keyword evidence="1 3" id="KW-0732">Signal</keyword>
<feature type="signal peptide" evidence="3">
    <location>
        <begin position="1"/>
        <end position="28"/>
    </location>
</feature>
<evidence type="ECO:0000313" key="6">
    <source>
        <dbReference type="EMBL" id="PQQ65738.1"/>
    </source>
</evidence>
<reference evidence="6 7" key="1">
    <citation type="journal article" date="2018" name="Syst. Appl. Microbiol.">
        <title>Characterization and high-quality draft genome sequence of Herbivorax saccincola A7, an anaerobic, alkaliphilic, thermophilic, cellulolytic, and xylanolytic bacterium.</title>
        <authorList>
            <person name="Aikawa S."/>
            <person name="Baramee S."/>
            <person name="Sermsathanaswadi J."/>
            <person name="Thianheng P."/>
            <person name="Tachaapaikoon C."/>
            <person name="Shikata A."/>
            <person name="Waeonukul R."/>
            <person name="Pason P."/>
            <person name="Ratanakhanokchai K."/>
            <person name="Kosugi A."/>
        </authorList>
    </citation>
    <scope>NUCLEOTIDE SEQUENCE [LARGE SCALE GENOMIC DNA]</scope>
    <source>
        <strain evidence="6 7">A7</strain>
    </source>
</reference>
<dbReference type="Gene3D" id="2.60.120.260">
    <property type="entry name" value="Galactose-binding domain-like"/>
    <property type="match status" value="1"/>
</dbReference>
<evidence type="ECO:0000256" key="1">
    <source>
        <dbReference type="ARBA" id="ARBA00022729"/>
    </source>
</evidence>
<dbReference type="Pfam" id="PF00404">
    <property type="entry name" value="Dockerin_1"/>
    <property type="match status" value="1"/>
</dbReference>
<dbReference type="GO" id="GO:0030246">
    <property type="term" value="F:carbohydrate binding"/>
    <property type="evidence" value="ECO:0007669"/>
    <property type="project" value="InterPro"/>
</dbReference>
<feature type="region of interest" description="Disordered" evidence="2">
    <location>
        <begin position="502"/>
        <end position="539"/>
    </location>
</feature>
<evidence type="ECO:0000313" key="7">
    <source>
        <dbReference type="Proteomes" id="UP000239720"/>
    </source>
</evidence>
<dbReference type="GO" id="GO:0016747">
    <property type="term" value="F:acyltransferase activity, transferring groups other than amino-acyl groups"/>
    <property type="evidence" value="ECO:0007669"/>
    <property type="project" value="TreeGrafter"/>
</dbReference>